<gene>
    <name evidence="2" type="ORF">NDU88_000281</name>
</gene>
<comment type="caution">
    <text evidence="2">The sequence shown here is derived from an EMBL/GenBank/DDBJ whole genome shotgun (WGS) entry which is preliminary data.</text>
</comment>
<dbReference type="EMBL" id="JANPWB010000013">
    <property type="protein sequence ID" value="KAJ1102840.1"/>
    <property type="molecule type" value="Genomic_DNA"/>
</dbReference>
<organism evidence="2 3">
    <name type="scientific">Pleurodeles waltl</name>
    <name type="common">Iberian ribbed newt</name>
    <dbReference type="NCBI Taxonomy" id="8319"/>
    <lineage>
        <taxon>Eukaryota</taxon>
        <taxon>Metazoa</taxon>
        <taxon>Chordata</taxon>
        <taxon>Craniata</taxon>
        <taxon>Vertebrata</taxon>
        <taxon>Euteleostomi</taxon>
        <taxon>Amphibia</taxon>
        <taxon>Batrachia</taxon>
        <taxon>Caudata</taxon>
        <taxon>Salamandroidea</taxon>
        <taxon>Salamandridae</taxon>
        <taxon>Pleurodelinae</taxon>
        <taxon>Pleurodeles</taxon>
    </lineage>
</organism>
<dbReference type="AlphaFoldDB" id="A0AAV7MGG3"/>
<evidence type="ECO:0000313" key="2">
    <source>
        <dbReference type="EMBL" id="KAJ1102840.1"/>
    </source>
</evidence>
<keyword evidence="3" id="KW-1185">Reference proteome</keyword>
<reference evidence="2" key="1">
    <citation type="journal article" date="2022" name="bioRxiv">
        <title>Sequencing and chromosome-scale assembly of the giantPleurodeles waltlgenome.</title>
        <authorList>
            <person name="Brown T."/>
            <person name="Elewa A."/>
            <person name="Iarovenko S."/>
            <person name="Subramanian E."/>
            <person name="Araus A.J."/>
            <person name="Petzold A."/>
            <person name="Susuki M."/>
            <person name="Suzuki K.-i.T."/>
            <person name="Hayashi T."/>
            <person name="Toyoda A."/>
            <person name="Oliveira C."/>
            <person name="Osipova E."/>
            <person name="Leigh N.D."/>
            <person name="Simon A."/>
            <person name="Yun M.H."/>
        </authorList>
    </citation>
    <scope>NUCLEOTIDE SEQUENCE</scope>
    <source>
        <strain evidence="2">20211129_DDA</strain>
        <tissue evidence="2">Liver</tissue>
    </source>
</reference>
<evidence type="ECO:0008006" key="4">
    <source>
        <dbReference type="Google" id="ProtNLM"/>
    </source>
</evidence>
<feature type="chain" id="PRO_5043586024" description="Secreted protein" evidence="1">
    <location>
        <begin position="19"/>
        <end position="96"/>
    </location>
</feature>
<proteinExistence type="predicted"/>
<protein>
    <recommendedName>
        <fullName evidence="4">Secreted protein</fullName>
    </recommendedName>
</protein>
<dbReference type="Proteomes" id="UP001066276">
    <property type="component" value="Chromosome 9"/>
</dbReference>
<evidence type="ECO:0000256" key="1">
    <source>
        <dbReference type="SAM" id="SignalP"/>
    </source>
</evidence>
<keyword evidence="1" id="KW-0732">Signal</keyword>
<name>A0AAV7MGG3_PLEWA</name>
<accession>A0AAV7MGG3</accession>
<sequence>MSASLTTVLVTTATTATAAFTAPLSLTTITSVTIKHKPALPSAVPQAYPGAGGSRMAAVNDKTWCLAAVAEPERKAVRVDGAGARAVQRGLRRQRQ</sequence>
<evidence type="ECO:0000313" key="3">
    <source>
        <dbReference type="Proteomes" id="UP001066276"/>
    </source>
</evidence>
<feature type="signal peptide" evidence="1">
    <location>
        <begin position="1"/>
        <end position="18"/>
    </location>
</feature>